<reference evidence="1" key="1">
    <citation type="submission" date="2016-08" db="EMBL/GenBank/DDBJ databases">
        <authorList>
            <person name="Seilhamer J.J."/>
        </authorList>
    </citation>
    <scope>NUCLEOTIDE SEQUENCE</scope>
    <source>
        <strain evidence="1">86</strain>
    </source>
</reference>
<evidence type="ECO:0000313" key="1">
    <source>
        <dbReference type="EMBL" id="SCM83017.1"/>
    </source>
</evidence>
<dbReference type="GO" id="GO:0006808">
    <property type="term" value="P:regulation of nitrogen utilization"/>
    <property type="evidence" value="ECO:0007669"/>
    <property type="project" value="InterPro"/>
</dbReference>
<dbReference type="Pfam" id="PF00543">
    <property type="entry name" value="P-II"/>
    <property type="match status" value="1"/>
</dbReference>
<name>A0A212LZX9_9FIRM</name>
<dbReference type="InterPro" id="IPR002187">
    <property type="entry name" value="N-reg_PII"/>
</dbReference>
<protein>
    <recommendedName>
        <fullName evidence="2">Nitrogen regulatory protein P-II</fullName>
    </recommendedName>
</protein>
<proteinExistence type="predicted"/>
<evidence type="ECO:0008006" key="2">
    <source>
        <dbReference type="Google" id="ProtNLM"/>
    </source>
</evidence>
<accession>A0A212LZX9</accession>
<dbReference type="SMART" id="SM00938">
    <property type="entry name" value="P-II"/>
    <property type="match status" value="1"/>
</dbReference>
<dbReference type="EMBL" id="FMJE01000005">
    <property type="protein sequence ID" value="SCM83017.1"/>
    <property type="molecule type" value="Genomic_DNA"/>
</dbReference>
<sequence>MPQTLSLVFVVAIVNRGKGQKMSELFADAGIKFDLLALGKGTADKKFLSYLGLGETEKDVLFCPMPFELSRTILKNLNEETHLGKPGKGIAFCITINSIVDAASKIQTQDAPQNQGGIAMEIPHNYDLIIAVTNQGYAHEVMDAAKAAGATGGTILHTRGVGLQKAEKFFGISIQHEKDMLFILTETQKRQDIMTAITQNAGLQTEAKTITFSLPVNGVAGLPQRNAPTPN</sequence>
<dbReference type="RefSeq" id="WP_250726960.1">
    <property type="nucleotide sequence ID" value="NZ_LT608335.1"/>
</dbReference>
<dbReference type="Gene3D" id="3.30.70.120">
    <property type="match status" value="1"/>
</dbReference>
<organism evidence="1">
    <name type="scientific">uncultured Sporomusa sp</name>
    <dbReference type="NCBI Taxonomy" id="307249"/>
    <lineage>
        <taxon>Bacteria</taxon>
        <taxon>Bacillati</taxon>
        <taxon>Bacillota</taxon>
        <taxon>Negativicutes</taxon>
        <taxon>Selenomonadales</taxon>
        <taxon>Sporomusaceae</taxon>
        <taxon>Sporomusa</taxon>
        <taxon>environmental samples</taxon>
    </lineage>
</organism>
<dbReference type="GO" id="GO:0030234">
    <property type="term" value="F:enzyme regulator activity"/>
    <property type="evidence" value="ECO:0007669"/>
    <property type="project" value="InterPro"/>
</dbReference>
<dbReference type="InterPro" id="IPR015867">
    <property type="entry name" value="N-reg_PII/ATP_PRibTrfase_C"/>
</dbReference>
<dbReference type="InterPro" id="IPR011322">
    <property type="entry name" value="N-reg_PII-like_a/b"/>
</dbReference>
<dbReference type="AlphaFoldDB" id="A0A212LZX9"/>
<gene>
    <name evidence="1" type="ORF">KL86SPO_50789</name>
</gene>
<dbReference type="SUPFAM" id="SSF54913">
    <property type="entry name" value="GlnB-like"/>
    <property type="match status" value="2"/>
</dbReference>